<comment type="caution">
    <text evidence="15">The sequence shown here is derived from an EMBL/GenBank/DDBJ whole genome shotgun (WGS) entry which is preliminary data.</text>
</comment>
<evidence type="ECO:0000256" key="1">
    <source>
        <dbReference type="ARBA" id="ARBA00004429"/>
    </source>
</evidence>
<evidence type="ECO:0000256" key="11">
    <source>
        <dbReference type="ARBA" id="ARBA00053779"/>
    </source>
</evidence>
<feature type="domain" description="ABC transmembrane type-1" evidence="14">
    <location>
        <begin position="83"/>
        <end position="272"/>
    </location>
</feature>
<dbReference type="GO" id="GO:0015031">
    <property type="term" value="P:protein transport"/>
    <property type="evidence" value="ECO:0007669"/>
    <property type="project" value="UniProtKB-KW"/>
</dbReference>
<accession>A0A1B7II53</accession>
<evidence type="ECO:0000256" key="3">
    <source>
        <dbReference type="ARBA" id="ARBA00022475"/>
    </source>
</evidence>
<proteinExistence type="inferred from homology"/>
<keyword evidence="3" id="KW-1003">Cell membrane</keyword>
<dbReference type="Proteomes" id="UP000078410">
    <property type="component" value="Unassembled WGS sequence"/>
</dbReference>
<gene>
    <name evidence="15" type="ORF">M975_3720</name>
</gene>
<dbReference type="FunFam" id="1.10.3720.10:FF:000007">
    <property type="entry name" value="Dipeptide ABC transporter permease DppC"/>
    <property type="match status" value="1"/>
</dbReference>
<comment type="subcellular location">
    <subcellularLocation>
        <location evidence="1">Cell inner membrane</location>
        <topology evidence="1">Multi-pass membrane protein</topology>
    </subcellularLocation>
    <subcellularLocation>
        <location evidence="13">Cell membrane</location>
        <topology evidence="13">Multi-pass membrane protein</topology>
    </subcellularLocation>
</comment>
<reference evidence="15 16" key="1">
    <citation type="submission" date="2016-04" db="EMBL/GenBank/DDBJ databases">
        <title>ATOL: Assembling a taxonomically balanced genome-scale reconstruction of the evolutionary history of the Enterobacteriaceae.</title>
        <authorList>
            <person name="Plunkett G.III."/>
            <person name="Neeno-Eckwall E.C."/>
            <person name="Glasner J.D."/>
            <person name="Perna N.T."/>
        </authorList>
    </citation>
    <scope>NUCLEOTIDE SEQUENCE [LARGE SCALE GENOMIC DNA]</scope>
    <source>
        <strain evidence="15 16">ATCC 51605</strain>
    </source>
</reference>
<keyword evidence="16" id="KW-1185">Reference proteome</keyword>
<dbReference type="CDD" id="cd06261">
    <property type="entry name" value="TM_PBP2"/>
    <property type="match status" value="1"/>
</dbReference>
<evidence type="ECO:0000256" key="5">
    <source>
        <dbReference type="ARBA" id="ARBA00022692"/>
    </source>
</evidence>
<organism evidence="15 16">
    <name type="scientific">Buttiauxella brennerae ATCC 51605</name>
    <dbReference type="NCBI Taxonomy" id="1354251"/>
    <lineage>
        <taxon>Bacteria</taxon>
        <taxon>Pseudomonadati</taxon>
        <taxon>Pseudomonadota</taxon>
        <taxon>Gammaproteobacteria</taxon>
        <taxon>Enterobacterales</taxon>
        <taxon>Enterobacteriaceae</taxon>
        <taxon>Buttiauxella</taxon>
    </lineage>
</organism>
<evidence type="ECO:0000259" key="14">
    <source>
        <dbReference type="PROSITE" id="PS50928"/>
    </source>
</evidence>
<keyword evidence="7" id="KW-0653">Protein transport</keyword>
<evidence type="ECO:0000256" key="12">
    <source>
        <dbReference type="ARBA" id="ARBA00070603"/>
    </source>
</evidence>
<dbReference type="PANTHER" id="PTHR43386:SF1">
    <property type="entry name" value="D,D-DIPEPTIDE TRANSPORT SYSTEM PERMEASE PROTEIN DDPC-RELATED"/>
    <property type="match status" value="1"/>
</dbReference>
<dbReference type="SUPFAM" id="SSF161098">
    <property type="entry name" value="MetI-like"/>
    <property type="match status" value="1"/>
</dbReference>
<evidence type="ECO:0000256" key="2">
    <source>
        <dbReference type="ARBA" id="ARBA00022448"/>
    </source>
</evidence>
<feature type="transmembrane region" description="Helical" evidence="13">
    <location>
        <begin position="249"/>
        <end position="272"/>
    </location>
</feature>
<sequence>MTPFQEFWHYFKRNKGAVIGLVYVTAMILIAIFANVLAPHGPAEQFRDSLLHPPVWQDGGSWQFLLGTDDVGRDIMARLMYGARLSLLVGCLVVVLSLIMGVVLGLVAGYFGGLIDNIIMRIVDIMLALPSLLLALVLVAIFGPSIVNASLALTFVALPHYVRLTRGAVLVEVNRDYVTASRVAGASSMRQMFINILPNCLAPLIVQASLGFSNAILDMAALGFLGMGAQPPTPEWGTMLSDVLQFAQSAWWVVTFPGVAILLTVLAFNLMGDGLRDALDPKLKQ</sequence>
<dbReference type="Pfam" id="PF12911">
    <property type="entry name" value="OppC_N"/>
    <property type="match status" value="1"/>
</dbReference>
<dbReference type="InterPro" id="IPR050366">
    <property type="entry name" value="BP-dependent_transpt_permease"/>
</dbReference>
<keyword evidence="9 13" id="KW-0472">Membrane</keyword>
<evidence type="ECO:0000313" key="15">
    <source>
        <dbReference type="EMBL" id="OAT29073.1"/>
    </source>
</evidence>
<evidence type="ECO:0000313" key="16">
    <source>
        <dbReference type="Proteomes" id="UP000078410"/>
    </source>
</evidence>
<dbReference type="AlphaFoldDB" id="A0A1B7II53"/>
<dbReference type="EMBL" id="LXER01000032">
    <property type="protein sequence ID" value="OAT29073.1"/>
    <property type="molecule type" value="Genomic_DNA"/>
</dbReference>
<dbReference type="Gene3D" id="1.10.3720.10">
    <property type="entry name" value="MetI-like"/>
    <property type="match status" value="1"/>
</dbReference>
<evidence type="ECO:0000256" key="9">
    <source>
        <dbReference type="ARBA" id="ARBA00023136"/>
    </source>
</evidence>
<evidence type="ECO:0000256" key="4">
    <source>
        <dbReference type="ARBA" id="ARBA00022519"/>
    </source>
</evidence>
<dbReference type="GO" id="GO:0005886">
    <property type="term" value="C:plasma membrane"/>
    <property type="evidence" value="ECO:0007669"/>
    <property type="project" value="UniProtKB-SubCell"/>
</dbReference>
<evidence type="ECO:0000256" key="6">
    <source>
        <dbReference type="ARBA" id="ARBA00022856"/>
    </source>
</evidence>
<evidence type="ECO:0000256" key="13">
    <source>
        <dbReference type="RuleBase" id="RU363032"/>
    </source>
</evidence>
<comment type="similarity">
    <text evidence="10">Belongs to the binding-protein-dependent transport system permease family. OppBC subfamily.</text>
</comment>
<dbReference type="InterPro" id="IPR035906">
    <property type="entry name" value="MetI-like_sf"/>
</dbReference>
<name>A0A1B7II53_9ENTR</name>
<keyword evidence="4" id="KW-0997">Cell inner membrane</keyword>
<keyword evidence="2 13" id="KW-0813">Transport</keyword>
<protein>
    <recommendedName>
        <fullName evidence="12">Dipeptide transport system permease protein DppC</fullName>
    </recommendedName>
</protein>
<keyword evidence="6" id="KW-0571">Peptide transport</keyword>
<feature type="transmembrane region" description="Helical" evidence="13">
    <location>
        <begin position="85"/>
        <end position="112"/>
    </location>
</feature>
<keyword evidence="8 13" id="KW-1133">Transmembrane helix</keyword>
<evidence type="ECO:0000256" key="8">
    <source>
        <dbReference type="ARBA" id="ARBA00022989"/>
    </source>
</evidence>
<dbReference type="Pfam" id="PF00528">
    <property type="entry name" value="BPD_transp_1"/>
    <property type="match status" value="1"/>
</dbReference>
<dbReference type="InterPro" id="IPR025966">
    <property type="entry name" value="OppC_N"/>
</dbReference>
<dbReference type="PROSITE" id="PS50928">
    <property type="entry name" value="ABC_TM1"/>
    <property type="match status" value="1"/>
</dbReference>
<evidence type="ECO:0000256" key="7">
    <source>
        <dbReference type="ARBA" id="ARBA00022927"/>
    </source>
</evidence>
<dbReference type="NCBIfam" id="NF008160">
    <property type="entry name" value="PRK10913.1"/>
    <property type="match status" value="1"/>
</dbReference>
<dbReference type="GO" id="GO:0071916">
    <property type="term" value="F:dipeptide transmembrane transporter activity"/>
    <property type="evidence" value="ECO:0007669"/>
    <property type="project" value="TreeGrafter"/>
</dbReference>
<dbReference type="InterPro" id="IPR000515">
    <property type="entry name" value="MetI-like"/>
</dbReference>
<feature type="transmembrane region" description="Helical" evidence="13">
    <location>
        <begin position="17"/>
        <end position="38"/>
    </location>
</feature>
<evidence type="ECO:0000256" key="10">
    <source>
        <dbReference type="ARBA" id="ARBA00024202"/>
    </source>
</evidence>
<dbReference type="PATRIC" id="fig|1354251.4.peg.3829"/>
<keyword evidence="5 13" id="KW-0812">Transmembrane</keyword>
<comment type="function">
    <text evidence="11">Part of the ABC transporter DppABCDF involved in dipeptide transport. Responsible for the translocation of the substrate across the membrane.</text>
</comment>
<feature type="transmembrane region" description="Helical" evidence="13">
    <location>
        <begin position="132"/>
        <end position="158"/>
    </location>
</feature>
<dbReference type="PANTHER" id="PTHR43386">
    <property type="entry name" value="OLIGOPEPTIDE TRANSPORT SYSTEM PERMEASE PROTEIN APPC"/>
    <property type="match status" value="1"/>
</dbReference>
<feature type="transmembrane region" description="Helical" evidence="13">
    <location>
        <begin position="200"/>
        <end position="229"/>
    </location>
</feature>